<dbReference type="EMBL" id="BRYB01000901">
    <property type="protein sequence ID" value="GMI39977.1"/>
    <property type="molecule type" value="Genomic_DNA"/>
</dbReference>
<gene>
    <name evidence="2" type="ORF">TeGR_g11484</name>
</gene>
<feature type="compositionally biased region" description="Polar residues" evidence="1">
    <location>
        <begin position="1"/>
        <end position="35"/>
    </location>
</feature>
<evidence type="ECO:0000313" key="2">
    <source>
        <dbReference type="EMBL" id="GMI39977.1"/>
    </source>
</evidence>
<feature type="compositionally biased region" description="Polar residues" evidence="1">
    <location>
        <begin position="214"/>
        <end position="226"/>
    </location>
</feature>
<keyword evidence="3" id="KW-1185">Reference proteome</keyword>
<name>A0ABQ6N4E6_9STRA</name>
<evidence type="ECO:0000313" key="3">
    <source>
        <dbReference type="Proteomes" id="UP001165060"/>
    </source>
</evidence>
<organism evidence="2 3">
    <name type="scientific">Tetraparma gracilis</name>
    <dbReference type="NCBI Taxonomy" id="2962635"/>
    <lineage>
        <taxon>Eukaryota</taxon>
        <taxon>Sar</taxon>
        <taxon>Stramenopiles</taxon>
        <taxon>Ochrophyta</taxon>
        <taxon>Bolidophyceae</taxon>
        <taxon>Parmales</taxon>
        <taxon>Triparmaceae</taxon>
        <taxon>Tetraparma</taxon>
    </lineage>
</organism>
<evidence type="ECO:0000256" key="1">
    <source>
        <dbReference type="SAM" id="MobiDB-lite"/>
    </source>
</evidence>
<feature type="compositionally biased region" description="Low complexity" evidence="1">
    <location>
        <begin position="42"/>
        <end position="86"/>
    </location>
</feature>
<feature type="region of interest" description="Disordered" evidence="1">
    <location>
        <begin position="149"/>
        <end position="507"/>
    </location>
</feature>
<comment type="caution">
    <text evidence="2">The sequence shown here is derived from an EMBL/GenBank/DDBJ whole genome shotgun (WGS) entry which is preliminary data.</text>
</comment>
<accession>A0ABQ6N4E6</accession>
<feature type="compositionally biased region" description="Basic and acidic residues" evidence="1">
    <location>
        <begin position="364"/>
        <end position="390"/>
    </location>
</feature>
<feature type="compositionally biased region" description="Basic and acidic residues" evidence="1">
    <location>
        <begin position="402"/>
        <end position="411"/>
    </location>
</feature>
<feature type="compositionally biased region" description="Basic and acidic residues" evidence="1">
    <location>
        <begin position="227"/>
        <end position="247"/>
    </location>
</feature>
<dbReference type="Proteomes" id="UP001165060">
    <property type="component" value="Unassembled WGS sequence"/>
</dbReference>
<protein>
    <submittedName>
        <fullName evidence="2">Uncharacterized protein</fullName>
    </submittedName>
</protein>
<proteinExistence type="predicted"/>
<feature type="region of interest" description="Disordered" evidence="1">
    <location>
        <begin position="1"/>
        <end position="101"/>
    </location>
</feature>
<reference evidence="2 3" key="1">
    <citation type="journal article" date="2023" name="Commun. Biol.">
        <title>Genome analysis of Parmales, the sister group of diatoms, reveals the evolutionary specialization of diatoms from phago-mixotrophs to photoautotrophs.</title>
        <authorList>
            <person name="Ban H."/>
            <person name="Sato S."/>
            <person name="Yoshikawa S."/>
            <person name="Yamada K."/>
            <person name="Nakamura Y."/>
            <person name="Ichinomiya M."/>
            <person name="Sato N."/>
            <person name="Blanc-Mathieu R."/>
            <person name="Endo H."/>
            <person name="Kuwata A."/>
            <person name="Ogata H."/>
        </authorList>
    </citation>
    <scope>NUCLEOTIDE SEQUENCE [LARGE SCALE GENOMIC DNA]</scope>
</reference>
<sequence>MSHSHYRSENPNGAVQPVHQQYQKPPSPYRSTNPNGAVDDSYQQQQQQQQLQQEYQQYQQYQQQQQQQQQYQQQQQQQQQQEVPPAYHQPPPPRQLTYAEQLQADIALKNAMKQAALDRERAQDRALGLDLPEDYVPPARVGAKPVKADDYYGAAPSGSTADYFEQRANEGKAVQRAWQRGSQEQAGQQRPPPIRSDAEMADDRERAAFERDQANNAAYQARSGQAKSREEQIRALQEKQAGPDREFSQPVGRAQQGRAQQAQQGRAQAHTNQSTADYFSDRQEDAGASKARARADEQHRANQAAYAQAQQQPKTREEQIRALQAKQAGPDQEFSQPIGQGQGRGQGRAQQAPAHVNKSTADYFGDRQDEKASRAKNEQFKRMQEADARARKGGAAQQPERALSRAEKIARLQEQASAAPPPAAKAAAEAATGGWTDPADAPIHGGAKKGGHVNKSTAEHFGAGREESDARAKDGKNARFKALQEQDARDRAERAKKGPVKGNRFEG</sequence>
<feature type="compositionally biased region" description="Basic and acidic residues" evidence="1">
    <location>
        <begin position="279"/>
        <end position="300"/>
    </location>
</feature>
<feature type="compositionally biased region" description="Basic and acidic residues" evidence="1">
    <location>
        <begin position="462"/>
        <end position="496"/>
    </location>
</feature>
<feature type="compositionally biased region" description="Low complexity" evidence="1">
    <location>
        <begin position="252"/>
        <end position="269"/>
    </location>
</feature>
<feature type="compositionally biased region" description="Low complexity" evidence="1">
    <location>
        <begin position="301"/>
        <end position="312"/>
    </location>
</feature>
<feature type="compositionally biased region" description="Basic and acidic residues" evidence="1">
    <location>
        <begin position="196"/>
        <end position="213"/>
    </location>
</feature>